<dbReference type="InterPro" id="IPR015300">
    <property type="entry name" value="DNA-bd_pseudobarrel_sf"/>
</dbReference>
<organism evidence="7">
    <name type="scientific">Fagus sylvatica</name>
    <name type="common">Beechnut</name>
    <dbReference type="NCBI Taxonomy" id="28930"/>
    <lineage>
        <taxon>Eukaryota</taxon>
        <taxon>Viridiplantae</taxon>
        <taxon>Streptophyta</taxon>
        <taxon>Embryophyta</taxon>
        <taxon>Tracheophyta</taxon>
        <taxon>Spermatophyta</taxon>
        <taxon>Magnoliopsida</taxon>
        <taxon>eudicotyledons</taxon>
        <taxon>Gunneridae</taxon>
        <taxon>Pentapetalae</taxon>
        <taxon>rosids</taxon>
        <taxon>fabids</taxon>
        <taxon>Fagales</taxon>
        <taxon>Fagaceae</taxon>
        <taxon>Fagus</taxon>
    </lineage>
</organism>
<dbReference type="PANTHER" id="PTHR31541:SF25">
    <property type="entry name" value="GAMMA-GLIADIN B"/>
    <property type="match status" value="1"/>
</dbReference>
<keyword evidence="2" id="KW-0805">Transcription regulation</keyword>
<reference evidence="7" key="1">
    <citation type="submission" date="2018-02" db="EMBL/GenBank/DDBJ databases">
        <authorList>
            <person name="Cohen D.B."/>
            <person name="Kent A.D."/>
        </authorList>
    </citation>
    <scope>NUCLEOTIDE SEQUENCE</scope>
</reference>
<gene>
    <name evidence="7" type="ORF">FSB_LOCUS50982</name>
</gene>
<evidence type="ECO:0000256" key="4">
    <source>
        <dbReference type="ARBA" id="ARBA00023163"/>
    </source>
</evidence>
<dbReference type="SUPFAM" id="SSF101936">
    <property type="entry name" value="DNA-binding pseudobarrel domain"/>
    <property type="match status" value="1"/>
</dbReference>
<dbReference type="AlphaFoldDB" id="A0A2N9IG77"/>
<protein>
    <recommendedName>
        <fullName evidence="8">TF-B3 domain-containing protein</fullName>
    </recommendedName>
</protein>
<dbReference type="GO" id="GO:0003677">
    <property type="term" value="F:DNA binding"/>
    <property type="evidence" value="ECO:0007669"/>
    <property type="project" value="UniProtKB-KW"/>
</dbReference>
<evidence type="ECO:0000256" key="1">
    <source>
        <dbReference type="ARBA" id="ARBA00004123"/>
    </source>
</evidence>
<keyword evidence="4" id="KW-0804">Transcription</keyword>
<dbReference type="GO" id="GO:0005634">
    <property type="term" value="C:nucleus"/>
    <property type="evidence" value="ECO:0007669"/>
    <property type="project" value="UniProtKB-SubCell"/>
</dbReference>
<keyword evidence="3" id="KW-0238">DNA-binding</keyword>
<dbReference type="EMBL" id="OIVN01005558">
    <property type="protein sequence ID" value="SPD23100.1"/>
    <property type="molecule type" value="Genomic_DNA"/>
</dbReference>
<feature type="region of interest" description="Disordered" evidence="6">
    <location>
        <begin position="48"/>
        <end position="70"/>
    </location>
</feature>
<comment type="subcellular location">
    <subcellularLocation>
        <location evidence="1">Nucleus</location>
    </subcellularLocation>
</comment>
<accession>A0A2N9IG77</accession>
<dbReference type="Gene3D" id="2.40.330.10">
    <property type="entry name" value="DNA-binding pseudobarrel domain"/>
    <property type="match status" value="1"/>
</dbReference>
<evidence type="ECO:0000256" key="2">
    <source>
        <dbReference type="ARBA" id="ARBA00023015"/>
    </source>
</evidence>
<evidence type="ECO:0000256" key="5">
    <source>
        <dbReference type="ARBA" id="ARBA00023242"/>
    </source>
</evidence>
<proteinExistence type="predicted"/>
<feature type="region of interest" description="Disordered" evidence="6">
    <location>
        <begin position="90"/>
        <end position="130"/>
    </location>
</feature>
<sequence length="267" mass="30451">MVTSKDFKGLDIDPSWSPFECLLEVASVAVQKYDEEKSTTNKTVRVRESELLTKQKPLKKPRILESDGYSYEDGQKQNLIEVCTSMQYSQTRHSDSVSPPQSKNLKTDQQKRIPNPPRRVIQQAGPDPPPDIPTEFKDIIMAKNGYDLKLVIQKKLSDSDMTDRYARLSIPKGQIRTEFLSKEDQMKLQQREEGGVRYKGIKVLLIQPCLELSTIQLKEWKFGSGTSYMLSSPWNEVAAKNGLKSGDNIQLWAFKVQQRPCLALVKL</sequence>
<feature type="compositionally biased region" description="Polar residues" evidence="6">
    <location>
        <begin position="90"/>
        <end position="104"/>
    </location>
</feature>
<evidence type="ECO:0000256" key="6">
    <source>
        <dbReference type="SAM" id="MobiDB-lite"/>
    </source>
</evidence>
<evidence type="ECO:0000313" key="7">
    <source>
        <dbReference type="EMBL" id="SPD23100.1"/>
    </source>
</evidence>
<dbReference type="Pfam" id="PF03754">
    <property type="entry name" value="At2g31720-like"/>
    <property type="match status" value="1"/>
</dbReference>
<name>A0A2N9IG77_FAGSY</name>
<keyword evidence="5" id="KW-0539">Nucleus</keyword>
<evidence type="ECO:0000256" key="3">
    <source>
        <dbReference type="ARBA" id="ARBA00023125"/>
    </source>
</evidence>
<dbReference type="InterPro" id="IPR005508">
    <property type="entry name" value="At2g31720-like"/>
</dbReference>
<evidence type="ECO:0008006" key="8">
    <source>
        <dbReference type="Google" id="ProtNLM"/>
    </source>
</evidence>
<dbReference type="PANTHER" id="PTHR31541">
    <property type="entry name" value="B3 DOMAIN PLANT PROTEIN-RELATED"/>
    <property type="match status" value="1"/>
</dbReference>